<sequence>MEVCQTMSVRSVFRLIMTIGVEKVTGGVTNPHRRYVGQIICRCLQSSESVKQEALHGQSWEMALYGYFGFWAGLSWDGWCRIAKWVGHD</sequence>
<evidence type="ECO:0000313" key="3">
    <source>
        <dbReference type="WBParaSite" id="ASIM_0000583301-mRNA-1"/>
    </source>
</evidence>
<proteinExistence type="predicted"/>
<organism evidence="3">
    <name type="scientific">Anisakis simplex</name>
    <name type="common">Herring worm</name>
    <dbReference type="NCBI Taxonomy" id="6269"/>
    <lineage>
        <taxon>Eukaryota</taxon>
        <taxon>Metazoa</taxon>
        <taxon>Ecdysozoa</taxon>
        <taxon>Nematoda</taxon>
        <taxon>Chromadorea</taxon>
        <taxon>Rhabditida</taxon>
        <taxon>Spirurina</taxon>
        <taxon>Ascaridomorpha</taxon>
        <taxon>Ascaridoidea</taxon>
        <taxon>Anisakidae</taxon>
        <taxon>Anisakis</taxon>
        <taxon>Anisakis simplex complex</taxon>
    </lineage>
</organism>
<keyword evidence="2" id="KW-1185">Reference proteome</keyword>
<reference evidence="1 2" key="2">
    <citation type="submission" date="2018-11" db="EMBL/GenBank/DDBJ databases">
        <authorList>
            <consortium name="Pathogen Informatics"/>
        </authorList>
    </citation>
    <scope>NUCLEOTIDE SEQUENCE [LARGE SCALE GENOMIC DNA]</scope>
</reference>
<dbReference type="Proteomes" id="UP000267096">
    <property type="component" value="Unassembled WGS sequence"/>
</dbReference>
<dbReference type="AlphaFoldDB" id="A0A0M3JDZ2"/>
<name>A0A0M3JDZ2_ANISI</name>
<dbReference type="WBParaSite" id="ASIM_0000583301-mRNA-1">
    <property type="protein sequence ID" value="ASIM_0000583301-mRNA-1"/>
    <property type="gene ID" value="ASIM_0000583301"/>
</dbReference>
<evidence type="ECO:0000313" key="2">
    <source>
        <dbReference type="Proteomes" id="UP000267096"/>
    </source>
</evidence>
<gene>
    <name evidence="1" type="ORF">ASIM_LOCUS5624</name>
</gene>
<dbReference type="EMBL" id="UYRR01011232">
    <property type="protein sequence ID" value="VDK25823.1"/>
    <property type="molecule type" value="Genomic_DNA"/>
</dbReference>
<accession>A0A0M3JDZ2</accession>
<reference evidence="3" key="1">
    <citation type="submission" date="2017-02" db="UniProtKB">
        <authorList>
            <consortium name="WormBaseParasite"/>
        </authorList>
    </citation>
    <scope>IDENTIFICATION</scope>
</reference>
<protein>
    <submittedName>
        <fullName evidence="3">Secreted protein</fullName>
    </submittedName>
</protein>
<evidence type="ECO:0000313" key="1">
    <source>
        <dbReference type="EMBL" id="VDK25823.1"/>
    </source>
</evidence>